<dbReference type="PANTHER" id="PTHR43840:SF15">
    <property type="entry name" value="MITOCHONDRIAL METAL TRANSPORTER 1-RELATED"/>
    <property type="match status" value="1"/>
</dbReference>
<keyword evidence="5 7" id="KW-1133">Transmembrane helix</keyword>
<evidence type="ECO:0000256" key="3">
    <source>
        <dbReference type="ARBA" id="ARBA00022448"/>
    </source>
</evidence>
<protein>
    <submittedName>
        <fullName evidence="10">Cobalt-zinc-cadmium resistance protein</fullName>
    </submittedName>
</protein>
<gene>
    <name evidence="10" type="ORF">DJ66_1113</name>
</gene>
<keyword evidence="4 7" id="KW-0812">Transmembrane</keyword>
<dbReference type="InterPro" id="IPR058533">
    <property type="entry name" value="Cation_efflux_TM"/>
</dbReference>
<reference evidence="10 11" key="1">
    <citation type="journal article" date="2015" name="Phytopathology">
        <title>Genomes of Candidatus Liberibacter solanacearum haplotype A from New Zealand and the USA suggest significant genome plasticity in the species.</title>
        <authorList>
            <person name="Thompson S.M."/>
            <person name="Johnson C.P."/>
            <person name="Lu A.Y."/>
            <person name="Frampton R.A."/>
            <person name="Sullivan K.L."/>
            <person name="Fiers M.W."/>
            <person name="Crowhurst R.N."/>
            <person name="Pitman A.R."/>
            <person name="Scott I."/>
            <person name="Gudmestad N.C."/>
            <person name="Smith G.R."/>
        </authorList>
    </citation>
    <scope>NUCLEOTIDE SEQUENCE [LARGE SCALE GENOMIC DNA]</scope>
    <source>
        <strain evidence="10 11">LsoNZ1</strain>
    </source>
</reference>
<feature type="transmembrane region" description="Helical" evidence="7">
    <location>
        <begin position="12"/>
        <end position="32"/>
    </location>
</feature>
<dbReference type="AlphaFoldDB" id="A0A094Z397"/>
<feature type="transmembrane region" description="Helical" evidence="7">
    <location>
        <begin position="181"/>
        <end position="198"/>
    </location>
</feature>
<keyword evidence="6 7" id="KW-0472">Membrane</keyword>
<evidence type="ECO:0000256" key="5">
    <source>
        <dbReference type="ARBA" id="ARBA00022989"/>
    </source>
</evidence>
<comment type="subcellular location">
    <subcellularLocation>
        <location evidence="1">Membrane</location>
        <topology evidence="1">Multi-pass membrane protein</topology>
    </subcellularLocation>
</comment>
<dbReference type="Pfam" id="PF16916">
    <property type="entry name" value="ZT_dimer"/>
    <property type="match status" value="1"/>
</dbReference>
<comment type="similarity">
    <text evidence="2">Belongs to the cation diffusion facilitator (CDF) transporter (TC 2.A.4) family.</text>
</comment>
<evidence type="ECO:0000313" key="11">
    <source>
        <dbReference type="Proteomes" id="UP000033731"/>
    </source>
</evidence>
<evidence type="ECO:0000313" key="10">
    <source>
        <dbReference type="EMBL" id="KJZ82363.1"/>
    </source>
</evidence>
<dbReference type="SUPFAM" id="SSF161111">
    <property type="entry name" value="Cation efflux protein transmembrane domain-like"/>
    <property type="match status" value="1"/>
</dbReference>
<dbReference type="InterPro" id="IPR027470">
    <property type="entry name" value="Cation_efflux_CTD"/>
</dbReference>
<dbReference type="Gene3D" id="1.20.1510.10">
    <property type="entry name" value="Cation efflux protein transmembrane domain"/>
    <property type="match status" value="1"/>
</dbReference>
<dbReference type="GO" id="GO:0015086">
    <property type="term" value="F:cadmium ion transmembrane transporter activity"/>
    <property type="evidence" value="ECO:0007669"/>
    <property type="project" value="TreeGrafter"/>
</dbReference>
<dbReference type="GO" id="GO:0015341">
    <property type="term" value="F:zinc efflux antiporter activity"/>
    <property type="evidence" value="ECO:0007669"/>
    <property type="project" value="TreeGrafter"/>
</dbReference>
<dbReference type="InterPro" id="IPR050291">
    <property type="entry name" value="CDF_Transporter"/>
</dbReference>
<evidence type="ECO:0000256" key="6">
    <source>
        <dbReference type="ARBA" id="ARBA00023136"/>
    </source>
</evidence>
<dbReference type="PANTHER" id="PTHR43840">
    <property type="entry name" value="MITOCHONDRIAL METAL TRANSPORTER 1-RELATED"/>
    <property type="match status" value="1"/>
</dbReference>
<evidence type="ECO:0000256" key="1">
    <source>
        <dbReference type="ARBA" id="ARBA00004141"/>
    </source>
</evidence>
<evidence type="ECO:0000256" key="7">
    <source>
        <dbReference type="SAM" id="Phobius"/>
    </source>
</evidence>
<organism evidence="10 11">
    <name type="scientific">Candidatus Liberibacter solanacearum</name>
    <dbReference type="NCBI Taxonomy" id="556287"/>
    <lineage>
        <taxon>Bacteria</taxon>
        <taxon>Pseudomonadati</taxon>
        <taxon>Pseudomonadota</taxon>
        <taxon>Alphaproteobacteria</taxon>
        <taxon>Hyphomicrobiales</taxon>
        <taxon>Rhizobiaceae</taxon>
        <taxon>Liberibacter</taxon>
    </lineage>
</organism>
<keyword evidence="3" id="KW-0813">Transport</keyword>
<evidence type="ECO:0000256" key="4">
    <source>
        <dbReference type="ARBA" id="ARBA00022692"/>
    </source>
</evidence>
<feature type="transmembrane region" description="Helical" evidence="7">
    <location>
        <begin position="112"/>
        <end position="136"/>
    </location>
</feature>
<feature type="domain" description="Cation efflux protein transmembrane" evidence="8">
    <location>
        <begin position="16"/>
        <end position="206"/>
    </location>
</feature>
<dbReference type="PATRIC" id="fig|556287.8.peg.1126"/>
<dbReference type="InterPro" id="IPR036837">
    <property type="entry name" value="Cation_efflux_CTD_sf"/>
</dbReference>
<keyword evidence="11" id="KW-1185">Reference proteome</keyword>
<name>A0A094Z397_9HYPH</name>
<feature type="transmembrane region" description="Helical" evidence="7">
    <location>
        <begin position="79"/>
        <end position="100"/>
    </location>
</feature>
<dbReference type="RefSeq" id="WP_034442291.1">
    <property type="nucleotide sequence ID" value="NZ_JMTK01000002.1"/>
</dbReference>
<dbReference type="Pfam" id="PF01545">
    <property type="entry name" value="Cation_efflux"/>
    <property type="match status" value="1"/>
</dbReference>
<evidence type="ECO:0000256" key="2">
    <source>
        <dbReference type="ARBA" id="ARBA00008114"/>
    </source>
</evidence>
<accession>A0A094Z397</accession>
<dbReference type="NCBIfam" id="TIGR01297">
    <property type="entry name" value="CDF"/>
    <property type="match status" value="1"/>
</dbReference>
<dbReference type="InterPro" id="IPR002524">
    <property type="entry name" value="Cation_efflux"/>
</dbReference>
<dbReference type="SUPFAM" id="SSF160240">
    <property type="entry name" value="Cation efflux protein cytoplasmic domain-like"/>
    <property type="match status" value="1"/>
</dbReference>
<proteinExistence type="inferred from homology"/>
<dbReference type="InterPro" id="IPR027469">
    <property type="entry name" value="Cation_efflux_TMD_sf"/>
</dbReference>
<feature type="transmembrane region" description="Helical" evidence="7">
    <location>
        <begin position="38"/>
        <end position="59"/>
    </location>
</feature>
<dbReference type="GO" id="GO:0005886">
    <property type="term" value="C:plasma membrane"/>
    <property type="evidence" value="ECO:0007669"/>
    <property type="project" value="TreeGrafter"/>
</dbReference>
<evidence type="ECO:0000259" key="9">
    <source>
        <dbReference type="Pfam" id="PF16916"/>
    </source>
</evidence>
<dbReference type="GO" id="GO:0015093">
    <property type="term" value="F:ferrous iron transmembrane transporter activity"/>
    <property type="evidence" value="ECO:0007669"/>
    <property type="project" value="TreeGrafter"/>
</dbReference>
<feature type="domain" description="Cation efflux protein cytoplasmic" evidence="9">
    <location>
        <begin position="212"/>
        <end position="288"/>
    </location>
</feature>
<dbReference type="Proteomes" id="UP000033731">
    <property type="component" value="Unassembled WGS sequence"/>
</dbReference>
<dbReference type="Gene3D" id="3.30.70.1350">
    <property type="entry name" value="Cation efflux protein, cytoplasmic domain"/>
    <property type="match status" value="1"/>
</dbReference>
<evidence type="ECO:0000259" key="8">
    <source>
        <dbReference type="Pfam" id="PF01545"/>
    </source>
</evidence>
<sequence>MKINCPNMLQIASWGILISIAITSLKIFAWYITGFVSLLSDGLESIVNIITAIISFFTIKYASRPADKTHPFGHQKAEYIAAIVEGLLMINIASIALYESWNNSYSSLSNDISILGLLISLTASTISLFWGKWLIYYGEKKHSASLKANGKHFISDVIMSIGVFCGLCLTLITQYTSLDSIMAILIALNMLYQGWKVISFSIKNLMDGAVQPEYLEKIKNIIALNASGSLGIHDLKIRQAGATFFINFHLVVDSNMTVLNAHKICNHLEKSIEEDINQAIITIHIEPENERVHGIHVQL</sequence>
<dbReference type="EMBL" id="JMTK01000002">
    <property type="protein sequence ID" value="KJZ82363.1"/>
    <property type="molecule type" value="Genomic_DNA"/>
</dbReference>
<feature type="transmembrane region" description="Helical" evidence="7">
    <location>
        <begin position="157"/>
        <end position="175"/>
    </location>
</feature>
<dbReference type="GO" id="GO:0006882">
    <property type="term" value="P:intracellular zinc ion homeostasis"/>
    <property type="evidence" value="ECO:0007669"/>
    <property type="project" value="TreeGrafter"/>
</dbReference>
<comment type="caution">
    <text evidence="10">The sequence shown here is derived from an EMBL/GenBank/DDBJ whole genome shotgun (WGS) entry which is preliminary data.</text>
</comment>